<evidence type="ECO:0000313" key="1">
    <source>
        <dbReference type="EMBL" id="CAG14048.1"/>
    </source>
</evidence>
<reference evidence="1" key="1">
    <citation type="journal article" date="2004" name="Nature">
        <title>Genome duplication in the teleost fish Tetraodon nigroviridis reveals the early vertebrate proto-karyotype.</title>
        <authorList>
            <person name="Jaillon O."/>
            <person name="Aury J.-M."/>
            <person name="Brunet F."/>
            <person name="Petit J.-L."/>
            <person name="Stange-Thomann N."/>
            <person name="Mauceli E."/>
            <person name="Bouneau L."/>
            <person name="Fischer C."/>
            <person name="Ozouf-Costaz C."/>
            <person name="Bernot A."/>
            <person name="Nicaud S."/>
            <person name="Jaffe D."/>
            <person name="Fisher S."/>
            <person name="Lutfalla G."/>
            <person name="Dossat C."/>
            <person name="Segurens B."/>
            <person name="Dasilva C."/>
            <person name="Salanoubat M."/>
            <person name="Levy M."/>
            <person name="Boudet N."/>
            <person name="Castellano S."/>
            <person name="Anthouard V."/>
            <person name="Jubin C."/>
            <person name="Castelli V."/>
            <person name="Katinka M."/>
            <person name="Vacherie B."/>
            <person name="Biemont C."/>
            <person name="Skalli Z."/>
            <person name="Cattolico L."/>
            <person name="Poulain J."/>
            <person name="De Berardinis V."/>
            <person name="Cruaud C."/>
            <person name="Duprat S."/>
            <person name="Brottier P."/>
            <person name="Coutanceau J.-P."/>
            <person name="Gouzy J."/>
            <person name="Parra G."/>
            <person name="Lardier G."/>
            <person name="Chapple C."/>
            <person name="McKernan K.J."/>
            <person name="McEwan P."/>
            <person name="Bosak S."/>
            <person name="Kellis M."/>
            <person name="Volff J.-N."/>
            <person name="Guigo R."/>
            <person name="Zody M.C."/>
            <person name="Mesirov J."/>
            <person name="Lindblad-Toh K."/>
            <person name="Birren B."/>
            <person name="Nusbaum C."/>
            <person name="Kahn D."/>
            <person name="Robinson-Rechavi M."/>
            <person name="Laudet V."/>
            <person name="Schachter V."/>
            <person name="Quetier F."/>
            <person name="Saurin W."/>
            <person name="Scarpelli C."/>
            <person name="Wincker P."/>
            <person name="Lander E.S."/>
            <person name="Weissenbach J."/>
            <person name="Roest Crollius H."/>
        </authorList>
    </citation>
    <scope>NUCLEOTIDE SEQUENCE [LARGE SCALE GENOMIC DNA]</scope>
</reference>
<dbReference type="KEGG" id="tng:GSTEN00036308G001"/>
<organism evidence="1">
    <name type="scientific">Tetraodon nigroviridis</name>
    <name type="common">Spotted green pufferfish</name>
    <name type="synonym">Chelonodon nigroviridis</name>
    <dbReference type="NCBI Taxonomy" id="99883"/>
    <lineage>
        <taxon>Eukaryota</taxon>
        <taxon>Metazoa</taxon>
        <taxon>Chordata</taxon>
        <taxon>Craniata</taxon>
        <taxon>Vertebrata</taxon>
        <taxon>Euteleostomi</taxon>
        <taxon>Actinopterygii</taxon>
        <taxon>Neopterygii</taxon>
        <taxon>Teleostei</taxon>
        <taxon>Neoteleostei</taxon>
        <taxon>Acanthomorphata</taxon>
        <taxon>Eupercaria</taxon>
        <taxon>Tetraodontiformes</taxon>
        <taxon>Tetradontoidea</taxon>
        <taxon>Tetraodontidae</taxon>
        <taxon>Tetraodon</taxon>
    </lineage>
</organism>
<sequence>QELEKILADTPPVWRGSSKLFRNLREQGWTEYT</sequence>
<dbReference type="AlphaFoldDB" id="Q4RC35"/>
<feature type="non-terminal residue" evidence="1">
    <location>
        <position position="33"/>
    </location>
</feature>
<reference evidence="1" key="2">
    <citation type="submission" date="2004-02" db="EMBL/GenBank/DDBJ databases">
        <authorList>
            <consortium name="Genoscope"/>
            <consortium name="Whitehead Institute Centre for Genome Research"/>
        </authorList>
    </citation>
    <scope>NUCLEOTIDE SEQUENCE</scope>
</reference>
<protein>
    <submittedName>
        <fullName evidence="1">Chromosome undetermined SCAF19997, whole genome shotgun sequence</fullName>
    </submittedName>
</protein>
<name>Q4RC35_TETNG</name>
<accession>Q4RC35</accession>
<gene>
    <name evidence="1" type="ORF">GSTENG00036308001</name>
</gene>
<dbReference type="EMBL" id="CAAE01019997">
    <property type="protein sequence ID" value="CAG14048.1"/>
    <property type="molecule type" value="Genomic_DNA"/>
</dbReference>
<proteinExistence type="predicted"/>
<feature type="non-terminal residue" evidence="1">
    <location>
        <position position="1"/>
    </location>
</feature>